<evidence type="ECO:0000256" key="6">
    <source>
        <dbReference type="ARBA" id="ARBA00022989"/>
    </source>
</evidence>
<evidence type="ECO:0000256" key="5">
    <source>
        <dbReference type="ARBA" id="ARBA00022692"/>
    </source>
</evidence>
<feature type="transmembrane region" description="Helical" evidence="8">
    <location>
        <begin position="178"/>
        <end position="202"/>
    </location>
</feature>
<keyword evidence="3" id="KW-0813">Transport</keyword>
<dbReference type="NCBIfam" id="TIGR00912">
    <property type="entry name" value="2A0309"/>
    <property type="match status" value="1"/>
</dbReference>
<comment type="subcellular location">
    <subcellularLocation>
        <location evidence="1">Membrane</location>
        <topology evidence="1">Multi-pass membrane protein</topology>
    </subcellularLocation>
</comment>
<comment type="similarity">
    <text evidence="2">Belongs to the amino acid-polyamine-organocation (APC) superfamily. Spore germination protein (SGP) (TC 2.A.3.9) family.</text>
</comment>
<dbReference type="InterPro" id="IPR004761">
    <property type="entry name" value="Spore_GerAB"/>
</dbReference>
<dbReference type="Pfam" id="PF03845">
    <property type="entry name" value="Spore_permease"/>
    <property type="match status" value="1"/>
</dbReference>
<dbReference type="Proteomes" id="UP001623591">
    <property type="component" value="Unassembled WGS sequence"/>
</dbReference>
<feature type="transmembrane region" description="Helical" evidence="8">
    <location>
        <begin position="110"/>
        <end position="128"/>
    </location>
</feature>
<dbReference type="EMBL" id="JBJHZZ010000002">
    <property type="protein sequence ID" value="MFL0246498.1"/>
    <property type="molecule type" value="Genomic_DNA"/>
</dbReference>
<reference evidence="9 10" key="1">
    <citation type="submission" date="2024-11" db="EMBL/GenBank/DDBJ databases">
        <authorList>
            <person name="Heng Y.C."/>
            <person name="Lim A.C.H."/>
            <person name="Lee J.K.Y."/>
            <person name="Kittelmann S."/>
        </authorList>
    </citation>
    <scope>NUCLEOTIDE SEQUENCE [LARGE SCALE GENOMIC DNA]</scope>
    <source>
        <strain evidence="9 10">WILCCON 0185</strain>
    </source>
</reference>
<evidence type="ECO:0000256" key="1">
    <source>
        <dbReference type="ARBA" id="ARBA00004141"/>
    </source>
</evidence>
<feature type="transmembrane region" description="Helical" evidence="8">
    <location>
        <begin position="329"/>
        <end position="351"/>
    </location>
</feature>
<evidence type="ECO:0000256" key="3">
    <source>
        <dbReference type="ARBA" id="ARBA00022448"/>
    </source>
</evidence>
<gene>
    <name evidence="9" type="ORF">ACJDUG_05910</name>
</gene>
<keyword evidence="6 8" id="KW-1133">Transmembrane helix</keyword>
<keyword evidence="7 8" id="KW-0472">Membrane</keyword>
<feature type="transmembrane region" description="Helical" evidence="8">
    <location>
        <begin position="135"/>
        <end position="158"/>
    </location>
</feature>
<evidence type="ECO:0000256" key="7">
    <source>
        <dbReference type="ARBA" id="ARBA00023136"/>
    </source>
</evidence>
<feature type="transmembrane region" description="Helical" evidence="8">
    <location>
        <begin position="266"/>
        <end position="291"/>
    </location>
</feature>
<dbReference type="PANTHER" id="PTHR34975">
    <property type="entry name" value="SPORE GERMINATION PROTEIN A2"/>
    <property type="match status" value="1"/>
</dbReference>
<evidence type="ECO:0000256" key="2">
    <source>
        <dbReference type="ARBA" id="ARBA00007998"/>
    </source>
</evidence>
<keyword evidence="4" id="KW-0309">Germination</keyword>
<sequence length="364" mass="41551">MDKFTSKHLAFLILGTAVISLKTYPAIYMRSGGKDSWVAVIISSTLIIFYFLYILYICKKTNSYNICNIYKKALGNILGTIFLFFFVVTLILTLVESSSVEASSMHTNMLYLNPPWTLLVFFIFPALYTIKKGKVAVIIVTLIGITLIMFAGINLSILTAKYKKFKYLFPIFTNGVNLGFIFSLIKSLGMYGGLGIVLPYLNEIEDKVKLRRDALIGLIILVQMEIIASAGIIMTFSINRANNISYPKLIQTQLVSHFGFLENGELYVMLQIVGGWFVKYILSFFAILLILKQLKIKNKFVDYILTLVVFIMSYYCSKNLFYLFILLDYYTYICLINFIIIPTFVFSIFYIRTKSTKVKDAKPA</sequence>
<feature type="transmembrane region" description="Helical" evidence="8">
    <location>
        <begin position="36"/>
        <end position="56"/>
    </location>
</feature>
<evidence type="ECO:0000256" key="8">
    <source>
        <dbReference type="SAM" id="Phobius"/>
    </source>
</evidence>
<protein>
    <submittedName>
        <fullName evidence="9">Endospore germination permease</fullName>
    </submittedName>
</protein>
<feature type="transmembrane region" description="Helical" evidence="8">
    <location>
        <begin position="77"/>
        <end position="95"/>
    </location>
</feature>
<keyword evidence="10" id="KW-1185">Reference proteome</keyword>
<evidence type="ECO:0000313" key="9">
    <source>
        <dbReference type="EMBL" id="MFL0246498.1"/>
    </source>
</evidence>
<organism evidence="9 10">
    <name type="scientific">Candidatus Clostridium stratigraminis</name>
    <dbReference type="NCBI Taxonomy" id="3381661"/>
    <lineage>
        <taxon>Bacteria</taxon>
        <taxon>Bacillati</taxon>
        <taxon>Bacillota</taxon>
        <taxon>Clostridia</taxon>
        <taxon>Eubacteriales</taxon>
        <taxon>Clostridiaceae</taxon>
        <taxon>Clostridium</taxon>
    </lineage>
</organism>
<proteinExistence type="inferred from homology"/>
<feature type="transmembrane region" description="Helical" evidence="8">
    <location>
        <begin position="214"/>
        <end position="238"/>
    </location>
</feature>
<evidence type="ECO:0000313" key="10">
    <source>
        <dbReference type="Proteomes" id="UP001623591"/>
    </source>
</evidence>
<keyword evidence="5 8" id="KW-0812">Transmembrane</keyword>
<accession>A0ABW8T1Y6</accession>
<dbReference type="PANTHER" id="PTHR34975:SF2">
    <property type="entry name" value="SPORE GERMINATION PROTEIN A2"/>
    <property type="match status" value="1"/>
</dbReference>
<name>A0ABW8T1Y6_9CLOT</name>
<feature type="transmembrane region" description="Helical" evidence="8">
    <location>
        <begin position="303"/>
        <end position="323"/>
    </location>
</feature>
<comment type="caution">
    <text evidence="9">The sequence shown here is derived from an EMBL/GenBank/DDBJ whole genome shotgun (WGS) entry which is preliminary data.</text>
</comment>
<dbReference type="RefSeq" id="WP_406768964.1">
    <property type="nucleotide sequence ID" value="NZ_JBJHZZ010000002.1"/>
</dbReference>
<evidence type="ECO:0000256" key="4">
    <source>
        <dbReference type="ARBA" id="ARBA00022544"/>
    </source>
</evidence>